<keyword evidence="2" id="KW-1185">Reference proteome</keyword>
<organism evidence="1 2">
    <name type="scientific">Violaceomyces palustris</name>
    <dbReference type="NCBI Taxonomy" id="1673888"/>
    <lineage>
        <taxon>Eukaryota</taxon>
        <taxon>Fungi</taxon>
        <taxon>Dikarya</taxon>
        <taxon>Basidiomycota</taxon>
        <taxon>Ustilaginomycotina</taxon>
        <taxon>Ustilaginomycetes</taxon>
        <taxon>Violaceomycetales</taxon>
        <taxon>Violaceomycetaceae</taxon>
        <taxon>Violaceomyces</taxon>
    </lineage>
</organism>
<dbReference type="EMBL" id="KZ820118">
    <property type="protein sequence ID" value="PWN48957.1"/>
    <property type="molecule type" value="Genomic_DNA"/>
</dbReference>
<reference evidence="1 2" key="1">
    <citation type="journal article" date="2018" name="Mol. Biol. Evol.">
        <title>Broad Genomic Sampling Reveals a Smut Pathogenic Ancestry of the Fungal Clade Ustilaginomycotina.</title>
        <authorList>
            <person name="Kijpornyongpan T."/>
            <person name="Mondo S.J."/>
            <person name="Barry K."/>
            <person name="Sandor L."/>
            <person name="Lee J."/>
            <person name="Lipzen A."/>
            <person name="Pangilinan J."/>
            <person name="LaButti K."/>
            <person name="Hainaut M."/>
            <person name="Henrissat B."/>
            <person name="Grigoriev I.V."/>
            <person name="Spatafora J.W."/>
            <person name="Aime M.C."/>
        </authorList>
    </citation>
    <scope>NUCLEOTIDE SEQUENCE [LARGE SCALE GENOMIC DNA]</scope>
    <source>
        <strain evidence="1 2">SA 807</strain>
    </source>
</reference>
<accession>A0ACD0NT78</accession>
<gene>
    <name evidence="1" type="ORF">IE53DRAFT_388836</name>
</gene>
<protein>
    <submittedName>
        <fullName evidence="1">Uncharacterized protein</fullName>
    </submittedName>
</protein>
<dbReference type="Proteomes" id="UP000245626">
    <property type="component" value="Unassembled WGS sequence"/>
</dbReference>
<sequence>MATADVQHPRPQRGTMIPFPPSRGPPSPTTRPCRIGVAKPTDRSYPYPTTGSHPDASQETTTPPPTTCSSLRSTPGPSSSTARGSTITPSTDTPPSRSTPTSFPPVLKPFPCPHPGCGKSYSKKSKLAQHARSHTGERPFRCHHPGCQACYMRSDHLKVHLRSHLDQSHKSFRCEQCTSSFWTRSHLTNHVRQCHSLPDVLPLASIQSVEPDGDLELPVAQGPPSQPLVAANTGSFRYACQEEGCQLAFRQRKHLRQHVRQSHSDLYLRQQWQELQRKRQPSSSLRQDEPSGSVVALRDSEGNELSSQEVERRLLLPYACQHPGCERRFATNSKRKSHSKRHEEGRYTCALPHPKGRNAEEEGEEEDQGVMTFPTWTSLQSHMKQFHPPTCPWPGCGKTFGRADNLKTHLRRHREKEEEEEEEEEEKRPFQQRGSSKGSSARGGEGAAIELSDSDESETDQDESEEDESDAERPTDAEVKGSTIPRARKAFRCTWNHCDKSYTRRFALQVHIRTAHVGEKPHECRTCSRRFAHKHLLVRHRRQCRSVGKVEQGEDEEEEMSDEYFRKEGGAVPEKDSSRPRAAKRRSAEEGEEEMDEEKVRRRRMGLLKLLTGEEYSEGGGGGGEESCGEGKSPKRKRRKIRGRVVSCPWDRIVELGRGKGGEEEAEVGGGEGSRGEVVNNDDNLKCPYRFSRLYDLRRHMSALHGIQLDDLELEDLVPREELDRLAKRRRKD</sequence>
<evidence type="ECO:0000313" key="2">
    <source>
        <dbReference type="Proteomes" id="UP000245626"/>
    </source>
</evidence>
<name>A0ACD0NT78_9BASI</name>
<proteinExistence type="predicted"/>
<evidence type="ECO:0000313" key="1">
    <source>
        <dbReference type="EMBL" id="PWN48957.1"/>
    </source>
</evidence>